<organism evidence="2 3">
    <name type="scientific">Kwoniella shivajii</name>
    <dbReference type="NCBI Taxonomy" id="564305"/>
    <lineage>
        <taxon>Eukaryota</taxon>
        <taxon>Fungi</taxon>
        <taxon>Dikarya</taxon>
        <taxon>Basidiomycota</taxon>
        <taxon>Agaricomycotina</taxon>
        <taxon>Tremellomycetes</taxon>
        <taxon>Tremellales</taxon>
        <taxon>Cryptococcaceae</taxon>
        <taxon>Kwoniella</taxon>
    </lineage>
</organism>
<evidence type="ECO:0000256" key="1">
    <source>
        <dbReference type="SAM" id="MobiDB-lite"/>
    </source>
</evidence>
<gene>
    <name evidence="2" type="ORF">IL334_005371</name>
</gene>
<dbReference type="Proteomes" id="UP001329825">
    <property type="component" value="Chromosome 7"/>
</dbReference>
<evidence type="ECO:0000313" key="2">
    <source>
        <dbReference type="EMBL" id="WRT68395.1"/>
    </source>
</evidence>
<feature type="region of interest" description="Disordered" evidence="1">
    <location>
        <begin position="1"/>
        <end position="98"/>
    </location>
</feature>
<protein>
    <submittedName>
        <fullName evidence="2">Uncharacterized protein</fullName>
    </submittedName>
</protein>
<dbReference type="GeneID" id="87957502"/>
<dbReference type="EMBL" id="CP141887">
    <property type="protein sequence ID" value="WRT68395.1"/>
    <property type="molecule type" value="Genomic_DNA"/>
</dbReference>
<proteinExistence type="predicted"/>
<feature type="region of interest" description="Disordered" evidence="1">
    <location>
        <begin position="278"/>
        <end position="300"/>
    </location>
</feature>
<sequence length="313" mass="32834">MTAPIPISNTQSTPPLSYNHPLSPPLPSTTPGSTISISPQTPFYPPGLGTSSSGQTPTQSNTNGNGLYAKWTNNNPFGKSPNNSSLMGGLGESSPTKQKGFQVNDIIEDHEHEHDEFGDLTWGKAQNQNQYQYQNGSSTGRRTMSLSFDRKVSSGIGSMVKGSFGTSPINAVPGGNNGENQNQNIAGSGPGAALQGRSPQPPGVLADKVARGQGVLRRLSLSGSGYRPAFLSPPMPSAPLPPSPPTINIPSVQPQPPTPVIAMAPPQAEPQLNRAATVSGTGTLGRGRRYSEGTRKRGVSPMGERLLRDHGHF</sequence>
<accession>A0ABZ1D300</accession>
<dbReference type="RefSeq" id="XP_062793135.1">
    <property type="nucleotide sequence ID" value="XM_062937084.1"/>
</dbReference>
<feature type="compositionally biased region" description="Polar residues" evidence="1">
    <location>
        <begin position="7"/>
        <end position="16"/>
    </location>
</feature>
<evidence type="ECO:0000313" key="3">
    <source>
        <dbReference type="Proteomes" id="UP001329825"/>
    </source>
</evidence>
<name>A0ABZ1D300_9TREE</name>
<feature type="region of interest" description="Disordered" evidence="1">
    <location>
        <begin position="170"/>
        <end position="206"/>
    </location>
</feature>
<keyword evidence="3" id="KW-1185">Reference proteome</keyword>
<feature type="compositionally biased region" description="Low complexity" evidence="1">
    <location>
        <begin position="29"/>
        <end position="63"/>
    </location>
</feature>
<reference evidence="2 3" key="1">
    <citation type="submission" date="2024-01" db="EMBL/GenBank/DDBJ databases">
        <title>Comparative genomics of Cryptococcus and Kwoniella reveals pathogenesis evolution and contrasting modes of karyotype evolution via chromosome fusion or intercentromeric recombination.</title>
        <authorList>
            <person name="Coelho M.A."/>
            <person name="David-Palma M."/>
            <person name="Shea T."/>
            <person name="Bowers K."/>
            <person name="McGinley-Smith S."/>
            <person name="Mohammad A.W."/>
            <person name="Gnirke A."/>
            <person name="Yurkov A.M."/>
            <person name="Nowrousian M."/>
            <person name="Sun S."/>
            <person name="Cuomo C.A."/>
            <person name="Heitman J."/>
        </authorList>
    </citation>
    <scope>NUCLEOTIDE SEQUENCE [LARGE SCALE GENOMIC DNA]</scope>
    <source>
        <strain evidence="2">CBS 11374</strain>
    </source>
</reference>
<feature type="compositionally biased region" description="Polar residues" evidence="1">
    <location>
        <begin position="71"/>
        <end position="86"/>
    </location>
</feature>